<feature type="compositionally biased region" description="Polar residues" evidence="1">
    <location>
        <begin position="223"/>
        <end position="242"/>
    </location>
</feature>
<keyword evidence="3" id="KW-1185">Reference proteome</keyword>
<sequence length="264" mass="28867">MLPVSTKNVITFTPLRDQIETLTGLQARAETPELAEGFARLIDAVQAQLDANPDQPVFRLAVPSHFQRASFRRDLRAAGATYPGDAELYRALREDLREVNPYNLDTLLELIDEVEASAQGDVDPDALDGLEAITRLARAAGGRYAAMEGDREFWLSVAPIVACQHFLLGWEGVKAKDGSAAPFVRRRDLTTDETLSHLDEDELRAVGFKIMGLMRPSKDQEKNFVSPSRSASSRKPTKTASKSLPAKRDGSSSASISAETPVSI</sequence>
<name>A0ABU0MEC6_9PROT</name>
<feature type="region of interest" description="Disordered" evidence="1">
    <location>
        <begin position="218"/>
        <end position="264"/>
    </location>
</feature>
<dbReference type="EMBL" id="JAUSVU010000002">
    <property type="protein sequence ID" value="MDQ0531790.1"/>
    <property type="molecule type" value="Genomic_DNA"/>
</dbReference>
<comment type="caution">
    <text evidence="2">The sequence shown here is derived from an EMBL/GenBank/DDBJ whole genome shotgun (WGS) entry which is preliminary data.</text>
</comment>
<evidence type="ECO:0000313" key="3">
    <source>
        <dbReference type="Proteomes" id="UP001244552"/>
    </source>
</evidence>
<protein>
    <submittedName>
        <fullName evidence="2">Uncharacterized protein</fullName>
    </submittedName>
</protein>
<organism evidence="2 3">
    <name type="scientific">Azospirillum picis</name>
    <dbReference type="NCBI Taxonomy" id="488438"/>
    <lineage>
        <taxon>Bacteria</taxon>
        <taxon>Pseudomonadati</taxon>
        <taxon>Pseudomonadota</taxon>
        <taxon>Alphaproteobacteria</taxon>
        <taxon>Rhodospirillales</taxon>
        <taxon>Azospirillaceae</taxon>
        <taxon>Azospirillum</taxon>
    </lineage>
</organism>
<evidence type="ECO:0000313" key="2">
    <source>
        <dbReference type="EMBL" id="MDQ0531790.1"/>
    </source>
</evidence>
<dbReference type="Proteomes" id="UP001244552">
    <property type="component" value="Unassembled WGS sequence"/>
</dbReference>
<reference evidence="2 3" key="1">
    <citation type="submission" date="2023-07" db="EMBL/GenBank/DDBJ databases">
        <title>Genomic Encyclopedia of Type Strains, Phase IV (KMG-IV): sequencing the most valuable type-strain genomes for metagenomic binning, comparative biology and taxonomic classification.</title>
        <authorList>
            <person name="Goeker M."/>
        </authorList>
    </citation>
    <scope>NUCLEOTIDE SEQUENCE [LARGE SCALE GENOMIC DNA]</scope>
    <source>
        <strain evidence="2 3">DSM 19922</strain>
    </source>
</reference>
<feature type="compositionally biased region" description="Polar residues" evidence="1">
    <location>
        <begin position="251"/>
        <end position="264"/>
    </location>
</feature>
<evidence type="ECO:0000256" key="1">
    <source>
        <dbReference type="SAM" id="MobiDB-lite"/>
    </source>
</evidence>
<proteinExistence type="predicted"/>
<dbReference type="RefSeq" id="WP_209978690.1">
    <property type="nucleotide sequence ID" value="NZ_JAGINO010000002.1"/>
</dbReference>
<gene>
    <name evidence="2" type="ORF">QO018_000626</name>
</gene>
<accession>A0ABU0MEC6</accession>